<reference evidence="1 2" key="1">
    <citation type="submission" date="2014-04" db="EMBL/GenBank/DDBJ databases">
        <authorList>
            <consortium name="DOE Joint Genome Institute"/>
            <person name="Kuo A."/>
            <person name="Girlanda M."/>
            <person name="Perotto S."/>
            <person name="Kohler A."/>
            <person name="Nagy L.G."/>
            <person name="Floudas D."/>
            <person name="Copeland A."/>
            <person name="Barry K.W."/>
            <person name="Cichocki N."/>
            <person name="Veneault-Fourrey C."/>
            <person name="LaButti K."/>
            <person name="Lindquist E.A."/>
            <person name="Lipzen A."/>
            <person name="Lundell T."/>
            <person name="Morin E."/>
            <person name="Murat C."/>
            <person name="Sun H."/>
            <person name="Tunlid A."/>
            <person name="Henrissat B."/>
            <person name="Grigoriev I.V."/>
            <person name="Hibbett D.S."/>
            <person name="Martin F."/>
            <person name="Nordberg H.P."/>
            <person name="Cantor M.N."/>
            <person name="Hua S.X."/>
        </authorList>
    </citation>
    <scope>NUCLEOTIDE SEQUENCE [LARGE SCALE GENOMIC DNA]</scope>
    <source>
        <strain evidence="1 2">MUT 4182</strain>
    </source>
</reference>
<dbReference type="Gene3D" id="2.60.120.260">
    <property type="entry name" value="Galactose-binding domain-like"/>
    <property type="match status" value="1"/>
</dbReference>
<reference evidence="2" key="2">
    <citation type="submission" date="2015-01" db="EMBL/GenBank/DDBJ databases">
        <title>Evolutionary Origins and Diversification of the Mycorrhizal Mutualists.</title>
        <authorList>
            <consortium name="DOE Joint Genome Institute"/>
            <consortium name="Mycorrhizal Genomics Consortium"/>
            <person name="Kohler A."/>
            <person name="Kuo A."/>
            <person name="Nagy L.G."/>
            <person name="Floudas D."/>
            <person name="Copeland A."/>
            <person name="Barry K.W."/>
            <person name="Cichocki N."/>
            <person name="Veneault-Fourrey C."/>
            <person name="LaButti K."/>
            <person name="Lindquist E.A."/>
            <person name="Lipzen A."/>
            <person name="Lundell T."/>
            <person name="Morin E."/>
            <person name="Murat C."/>
            <person name="Riley R."/>
            <person name="Ohm R."/>
            <person name="Sun H."/>
            <person name="Tunlid A."/>
            <person name="Henrissat B."/>
            <person name="Grigoriev I.V."/>
            <person name="Hibbett D.S."/>
            <person name="Martin F."/>
        </authorList>
    </citation>
    <scope>NUCLEOTIDE SEQUENCE [LARGE SCALE GENOMIC DNA]</scope>
    <source>
        <strain evidence="2">MUT 4182</strain>
    </source>
</reference>
<evidence type="ECO:0000313" key="2">
    <source>
        <dbReference type="Proteomes" id="UP000054248"/>
    </source>
</evidence>
<dbReference type="EMBL" id="KN823182">
    <property type="protein sequence ID" value="KIO20212.1"/>
    <property type="molecule type" value="Genomic_DNA"/>
</dbReference>
<accession>A0A0C3LFI7</accession>
<name>A0A0C3LFI7_9AGAM</name>
<dbReference type="AlphaFoldDB" id="A0A0C3LFI7"/>
<sequence>MLTDRLGDYMSFTFTGTSITVIGTVGVRQGYLDFYWNDQYITTIDRSRPELVCDEVLFELTDMVLKEYTIAMVLAGKGVNPNTGKKDGVLSIQRLKYTAPDEPDN</sequence>
<organism evidence="1 2">
    <name type="scientific">Tulasnella calospora MUT 4182</name>
    <dbReference type="NCBI Taxonomy" id="1051891"/>
    <lineage>
        <taxon>Eukaryota</taxon>
        <taxon>Fungi</taxon>
        <taxon>Dikarya</taxon>
        <taxon>Basidiomycota</taxon>
        <taxon>Agaricomycotina</taxon>
        <taxon>Agaricomycetes</taxon>
        <taxon>Cantharellales</taxon>
        <taxon>Tulasnellaceae</taxon>
        <taxon>Tulasnella</taxon>
    </lineage>
</organism>
<dbReference type="Proteomes" id="UP000054248">
    <property type="component" value="Unassembled WGS sequence"/>
</dbReference>
<evidence type="ECO:0000313" key="1">
    <source>
        <dbReference type="EMBL" id="KIO20212.1"/>
    </source>
</evidence>
<dbReference type="HOGENOM" id="CLU_144991_0_0_1"/>
<gene>
    <name evidence="1" type="ORF">M407DRAFT_11002</name>
</gene>
<protein>
    <submittedName>
        <fullName evidence="1">Uncharacterized protein</fullName>
    </submittedName>
</protein>
<keyword evidence="2" id="KW-1185">Reference proteome</keyword>
<proteinExistence type="predicted"/>
<dbReference type="OrthoDB" id="3224570at2759"/>